<protein>
    <submittedName>
        <fullName evidence="1">Uncharacterized protein</fullName>
    </submittedName>
</protein>
<dbReference type="AlphaFoldDB" id="A0A0K2TLM8"/>
<dbReference type="EMBL" id="HACA01009186">
    <property type="protein sequence ID" value="CDW26547.1"/>
    <property type="molecule type" value="Transcribed_RNA"/>
</dbReference>
<evidence type="ECO:0000313" key="1">
    <source>
        <dbReference type="EMBL" id="CDW26547.1"/>
    </source>
</evidence>
<proteinExistence type="predicted"/>
<organism evidence="1">
    <name type="scientific">Lepeophtheirus salmonis</name>
    <name type="common">Salmon louse</name>
    <name type="synonym">Caligus salmonis</name>
    <dbReference type="NCBI Taxonomy" id="72036"/>
    <lineage>
        <taxon>Eukaryota</taxon>
        <taxon>Metazoa</taxon>
        <taxon>Ecdysozoa</taxon>
        <taxon>Arthropoda</taxon>
        <taxon>Crustacea</taxon>
        <taxon>Multicrustacea</taxon>
        <taxon>Hexanauplia</taxon>
        <taxon>Copepoda</taxon>
        <taxon>Siphonostomatoida</taxon>
        <taxon>Caligidae</taxon>
        <taxon>Lepeophtheirus</taxon>
    </lineage>
</organism>
<reference evidence="1" key="1">
    <citation type="submission" date="2014-05" db="EMBL/GenBank/DDBJ databases">
        <authorList>
            <person name="Chronopoulou M."/>
        </authorList>
    </citation>
    <scope>NUCLEOTIDE SEQUENCE</scope>
    <source>
        <tissue evidence="1">Whole organism</tissue>
    </source>
</reference>
<accession>A0A0K2TLM8</accession>
<sequence length="27" mass="3424">MNIVHSWITHSHEVEERDQHFFSWKSR</sequence>
<name>A0A0K2TLM8_LEPSM</name>